<dbReference type="RefSeq" id="WP_271163680.1">
    <property type="nucleotide sequence ID" value="NZ_BSFD01000001.1"/>
</dbReference>
<feature type="transmembrane region" description="Helical" evidence="1">
    <location>
        <begin position="118"/>
        <end position="136"/>
    </location>
</feature>
<evidence type="ECO:0000313" key="3">
    <source>
        <dbReference type="Proteomes" id="UP001143509"/>
    </source>
</evidence>
<evidence type="ECO:0000256" key="1">
    <source>
        <dbReference type="SAM" id="Phobius"/>
    </source>
</evidence>
<feature type="transmembrane region" description="Helical" evidence="1">
    <location>
        <begin position="9"/>
        <end position="26"/>
    </location>
</feature>
<keyword evidence="1" id="KW-0812">Transmembrane</keyword>
<feature type="transmembrane region" description="Helical" evidence="1">
    <location>
        <begin position="82"/>
        <end position="106"/>
    </location>
</feature>
<keyword evidence="3" id="KW-1185">Reference proteome</keyword>
<comment type="caution">
    <text evidence="2">The sequence shown here is derived from an EMBL/GenBank/DDBJ whole genome shotgun (WGS) entry which is preliminary data.</text>
</comment>
<feature type="transmembrane region" description="Helical" evidence="1">
    <location>
        <begin position="38"/>
        <end position="61"/>
    </location>
</feature>
<sequence>MERLSLRRAAIWGTLALMLIASVFYGQLVPSPLPGIGWLWLLILSPILFVAGVAIGLQCRFPALLAWARARRAHVSPEQKKALAVLTGWMVPVLLAQASGISLGWLSHLLEGANAWGAYLFGYAMFIAATTGGMIGRLREIDILLATDPKAPGG</sequence>
<reference evidence="2" key="1">
    <citation type="journal article" date="2014" name="Int. J. Syst. Evol. Microbiol.">
        <title>Complete genome of a new Firmicutes species belonging to the dominant human colonic microbiota ('Ruminococcus bicirculans') reveals two chromosomes and a selective capacity to utilize plant glucans.</title>
        <authorList>
            <consortium name="NISC Comparative Sequencing Program"/>
            <person name="Wegmann U."/>
            <person name="Louis P."/>
            <person name="Goesmann A."/>
            <person name="Henrissat B."/>
            <person name="Duncan S.H."/>
            <person name="Flint H.J."/>
        </authorList>
    </citation>
    <scope>NUCLEOTIDE SEQUENCE</scope>
    <source>
        <strain evidence="2">VKM B-1499</strain>
    </source>
</reference>
<protein>
    <recommendedName>
        <fullName evidence="4">DUF2975 domain-containing protein</fullName>
    </recommendedName>
</protein>
<dbReference type="EMBL" id="BSFD01000001">
    <property type="protein sequence ID" value="GLK47298.1"/>
    <property type="molecule type" value="Genomic_DNA"/>
</dbReference>
<evidence type="ECO:0000313" key="2">
    <source>
        <dbReference type="EMBL" id="GLK47298.1"/>
    </source>
</evidence>
<keyword evidence="1" id="KW-0472">Membrane</keyword>
<name>A0ABQ5T4G9_9CAUL</name>
<gene>
    <name evidence="2" type="ORF">GCM10017620_02710</name>
</gene>
<dbReference type="Proteomes" id="UP001143509">
    <property type="component" value="Unassembled WGS sequence"/>
</dbReference>
<evidence type="ECO:0008006" key="4">
    <source>
        <dbReference type="Google" id="ProtNLM"/>
    </source>
</evidence>
<organism evidence="2 3">
    <name type="scientific">Brevundimonas intermedia</name>
    <dbReference type="NCBI Taxonomy" id="74315"/>
    <lineage>
        <taxon>Bacteria</taxon>
        <taxon>Pseudomonadati</taxon>
        <taxon>Pseudomonadota</taxon>
        <taxon>Alphaproteobacteria</taxon>
        <taxon>Caulobacterales</taxon>
        <taxon>Caulobacteraceae</taxon>
        <taxon>Brevundimonas</taxon>
    </lineage>
</organism>
<proteinExistence type="predicted"/>
<accession>A0ABQ5T4G9</accession>
<keyword evidence="1" id="KW-1133">Transmembrane helix</keyword>
<reference evidence="2" key="2">
    <citation type="submission" date="2023-01" db="EMBL/GenBank/DDBJ databases">
        <authorList>
            <person name="Sun Q."/>
            <person name="Evtushenko L."/>
        </authorList>
    </citation>
    <scope>NUCLEOTIDE SEQUENCE</scope>
    <source>
        <strain evidence="2">VKM B-1499</strain>
    </source>
</reference>